<sequence>MSDGTERISRRGILQHLGVGLAAGSVAGRAGASSRSGGNDRYIVGTKPGFSASAVTSKADAVKRELDFGSRGKAVAGRFSEAAAQALENRPDVRYVERDGLVEALGESLPWGVDRVDADVAHDDGATGDGAHIAIIDSGIDSDHPDLQGNLGAGKAFVRCGTHPDDSDCSTTNGNSCIEPWDDDNDHGSHCAGIADAIDNETGVVGVATNATLHAVKVLGCSGYGNYSDVASAITYVADQGWDVASMSLGASSGSSAIYDAVQYATQRDVLLVAAAGNAGPCQDCVKYPAAYSEVIAVSATDSDDNLASFSSTGIEVEIAAPGASIRSTIPGGTVYKSGTSMATPHVAGAAGLLVANGYTATEARDRLNSTAEDIGLSSTEQGSGLLDVDAALDDTQTSEFTMQTDQPTNVTTDQATLNGYLESLDGADSAGCYFKLWEKGSQSSTSTFVGLDSLDSTGSYSEKATDLASGTTYVYAARGEASDGAWKDGGTVEFTTESTATLAVSTAGTTNLGTTTVTLNGSLDDLGGASSAECYFQYRQSGGSTWNTTTSTPRTSTGSFSADVTALESDTSYEFRAVVDASDGDSATSSATSFSTDQEDTTVVVSTGSISSVSSSAATLSGSVTDLGGASSAECYFQYRQSGADSWATTPGQTLDSTGSFTEDLSDLSSGTDYEFRAIADASDGDSDTGSTVSFTTDSQDTSVVVSTGSISSVSESSATLAGSLTDLGGATSAECYFQYRQRGTATWETTTSQTLSSTGSFSETLSGLSTGTDYEFRAVADASDGDSDTGSAVAFSTERESSGGLTVETGSVEQTWLRATLNGSVSNLGGASSATVYFEYWEKGAKSSTLETTDTQTRRSTGAFSENFYDSYGTTYVYQAVAESSDGQVDTGSQVEFTG</sequence>
<dbReference type="PRINTS" id="PR00723">
    <property type="entry name" value="SUBTILISIN"/>
</dbReference>
<dbReference type="SUPFAM" id="SSF54897">
    <property type="entry name" value="Protease propeptides/inhibitors"/>
    <property type="match status" value="1"/>
</dbReference>
<dbReference type="InterPro" id="IPR003961">
    <property type="entry name" value="FN3_dom"/>
</dbReference>
<name>A0A4D6HFB1_9EURY</name>
<protein>
    <submittedName>
        <fullName evidence="9">Serine protease</fullName>
    </submittedName>
</protein>
<dbReference type="InterPro" id="IPR015500">
    <property type="entry name" value="Peptidase_S8_subtilisin-rel"/>
</dbReference>
<feature type="domain" description="Fibronectin type-III" evidence="8">
    <location>
        <begin position="605"/>
        <end position="701"/>
    </location>
</feature>
<evidence type="ECO:0000256" key="4">
    <source>
        <dbReference type="ARBA" id="ARBA00022801"/>
    </source>
</evidence>
<dbReference type="InterPro" id="IPR036852">
    <property type="entry name" value="Peptidase_S8/S53_dom_sf"/>
</dbReference>
<keyword evidence="10" id="KW-1185">Reference proteome</keyword>
<feature type="domain" description="Fibronectin type-III" evidence="8">
    <location>
        <begin position="706"/>
        <end position="802"/>
    </location>
</feature>
<gene>
    <name evidence="9" type="ORF">DV733_16065</name>
</gene>
<feature type="active site" description="Charge relay system" evidence="6">
    <location>
        <position position="187"/>
    </location>
</feature>
<feature type="active site" description="Charge relay system" evidence="6">
    <location>
        <position position="341"/>
    </location>
</feature>
<dbReference type="SUPFAM" id="SSF52743">
    <property type="entry name" value="Subtilisin-like"/>
    <property type="match status" value="1"/>
</dbReference>
<comment type="similarity">
    <text evidence="1 6 7">Belongs to the peptidase S8 family.</text>
</comment>
<keyword evidence="3" id="KW-0479">Metal-binding</keyword>
<dbReference type="InterPro" id="IPR023827">
    <property type="entry name" value="Peptidase_S8_Asp-AS"/>
</dbReference>
<keyword evidence="4 6" id="KW-0378">Hydrolase</keyword>
<dbReference type="CDD" id="cd07477">
    <property type="entry name" value="Peptidases_S8_Subtilisin_subset"/>
    <property type="match status" value="1"/>
</dbReference>
<dbReference type="InterPro" id="IPR034202">
    <property type="entry name" value="Subtilisin_Carlsberg-like"/>
</dbReference>
<evidence type="ECO:0000256" key="1">
    <source>
        <dbReference type="ARBA" id="ARBA00011073"/>
    </source>
</evidence>
<dbReference type="GO" id="GO:0046872">
    <property type="term" value="F:metal ion binding"/>
    <property type="evidence" value="ECO:0007669"/>
    <property type="project" value="UniProtKB-KW"/>
</dbReference>
<dbReference type="Gene3D" id="3.30.70.80">
    <property type="entry name" value="Peptidase S8 propeptide/proteinase inhibitor I9"/>
    <property type="match status" value="1"/>
</dbReference>
<dbReference type="CDD" id="cd00063">
    <property type="entry name" value="FN3"/>
    <property type="match status" value="1"/>
</dbReference>
<proteinExistence type="inferred from homology"/>
<dbReference type="AlphaFoldDB" id="A0A4D6HFB1"/>
<organism evidence="9 10">
    <name type="scientific">Halapricum salinum</name>
    <dbReference type="NCBI Taxonomy" id="1457250"/>
    <lineage>
        <taxon>Archaea</taxon>
        <taxon>Methanobacteriati</taxon>
        <taxon>Methanobacteriota</taxon>
        <taxon>Stenosarchaea group</taxon>
        <taxon>Halobacteria</taxon>
        <taxon>Halobacteriales</taxon>
        <taxon>Haloarculaceae</taxon>
        <taxon>Halapricum</taxon>
    </lineage>
</organism>
<dbReference type="PROSITE" id="PS50853">
    <property type="entry name" value="FN3"/>
    <property type="match status" value="3"/>
</dbReference>
<evidence type="ECO:0000313" key="9">
    <source>
        <dbReference type="EMBL" id="QCC52653.1"/>
    </source>
</evidence>
<keyword evidence="5 6" id="KW-0720">Serine protease</keyword>
<dbReference type="InterPro" id="IPR037045">
    <property type="entry name" value="S8pro/Inhibitor_I9_sf"/>
</dbReference>
<dbReference type="OrthoDB" id="341609at2157"/>
<dbReference type="PANTHER" id="PTHR43806:SF11">
    <property type="entry name" value="CEREVISIN-RELATED"/>
    <property type="match status" value="1"/>
</dbReference>
<dbReference type="InterPro" id="IPR006311">
    <property type="entry name" value="TAT_signal"/>
</dbReference>
<dbReference type="SUPFAM" id="SSF49265">
    <property type="entry name" value="Fibronectin type III"/>
    <property type="match status" value="2"/>
</dbReference>
<dbReference type="Proteomes" id="UP000296706">
    <property type="component" value="Chromosome"/>
</dbReference>
<dbReference type="PROSITE" id="PS51892">
    <property type="entry name" value="SUBTILASE"/>
    <property type="match status" value="1"/>
</dbReference>
<evidence type="ECO:0000259" key="8">
    <source>
        <dbReference type="PROSITE" id="PS50853"/>
    </source>
</evidence>
<dbReference type="STRING" id="1457250.GCA_000755225_02092"/>
<feature type="domain" description="Fibronectin type-III" evidence="8">
    <location>
        <begin position="504"/>
        <end position="600"/>
    </location>
</feature>
<dbReference type="InterPro" id="IPR023828">
    <property type="entry name" value="Peptidase_S8_Ser-AS"/>
</dbReference>
<dbReference type="GO" id="GO:0006508">
    <property type="term" value="P:proteolysis"/>
    <property type="evidence" value="ECO:0007669"/>
    <property type="project" value="UniProtKB-KW"/>
</dbReference>
<accession>A0A4D6HFB1</accession>
<dbReference type="PROSITE" id="PS00138">
    <property type="entry name" value="SUBTILASE_SER"/>
    <property type="match status" value="1"/>
</dbReference>
<dbReference type="InterPro" id="IPR050131">
    <property type="entry name" value="Peptidase_S8_subtilisin-like"/>
</dbReference>
<dbReference type="InterPro" id="IPR036116">
    <property type="entry name" value="FN3_sf"/>
</dbReference>
<dbReference type="InterPro" id="IPR000209">
    <property type="entry name" value="Peptidase_S8/S53_dom"/>
</dbReference>
<evidence type="ECO:0000256" key="2">
    <source>
        <dbReference type="ARBA" id="ARBA00022670"/>
    </source>
</evidence>
<dbReference type="EMBL" id="CP031310">
    <property type="protein sequence ID" value="QCC52653.1"/>
    <property type="molecule type" value="Genomic_DNA"/>
</dbReference>
<dbReference type="PANTHER" id="PTHR43806">
    <property type="entry name" value="PEPTIDASE S8"/>
    <property type="match status" value="1"/>
</dbReference>
<reference evidence="9 10" key="1">
    <citation type="journal article" date="2019" name="Nat. Commun.">
        <title>A new type of DNA phosphorothioation-based antiviral system in archaea.</title>
        <authorList>
            <person name="Xiong L."/>
            <person name="Liu S."/>
            <person name="Chen S."/>
            <person name="Xiao Y."/>
            <person name="Zhu B."/>
            <person name="Gao Y."/>
            <person name="Zhang Y."/>
            <person name="Chen B."/>
            <person name="Luo J."/>
            <person name="Deng Z."/>
            <person name="Chen X."/>
            <person name="Wang L."/>
            <person name="Chen S."/>
        </authorList>
    </citation>
    <scope>NUCLEOTIDE SEQUENCE [LARGE SCALE GENOMIC DNA]</scope>
    <source>
        <strain evidence="9 10">CBA1105</strain>
    </source>
</reference>
<evidence type="ECO:0000313" key="10">
    <source>
        <dbReference type="Proteomes" id="UP000296706"/>
    </source>
</evidence>
<evidence type="ECO:0000256" key="7">
    <source>
        <dbReference type="RuleBase" id="RU003355"/>
    </source>
</evidence>
<dbReference type="Pfam" id="PF00082">
    <property type="entry name" value="Peptidase_S8"/>
    <property type="match status" value="1"/>
</dbReference>
<dbReference type="PROSITE" id="PS00136">
    <property type="entry name" value="SUBTILASE_ASP"/>
    <property type="match status" value="1"/>
</dbReference>
<dbReference type="GO" id="GO:0004252">
    <property type="term" value="F:serine-type endopeptidase activity"/>
    <property type="evidence" value="ECO:0007669"/>
    <property type="project" value="UniProtKB-UniRule"/>
</dbReference>
<dbReference type="Gene3D" id="3.40.50.200">
    <property type="entry name" value="Peptidase S8/S53 domain"/>
    <property type="match status" value="1"/>
</dbReference>
<feature type="active site" description="Charge relay system" evidence="6">
    <location>
        <position position="137"/>
    </location>
</feature>
<keyword evidence="2 6" id="KW-0645">Protease</keyword>
<dbReference type="KEGG" id="hsn:DV733_16065"/>
<dbReference type="InterPro" id="IPR013783">
    <property type="entry name" value="Ig-like_fold"/>
</dbReference>
<evidence type="ECO:0000256" key="5">
    <source>
        <dbReference type="ARBA" id="ARBA00022825"/>
    </source>
</evidence>
<dbReference type="Gene3D" id="2.60.40.10">
    <property type="entry name" value="Immunoglobulins"/>
    <property type="match status" value="3"/>
</dbReference>
<dbReference type="PROSITE" id="PS51318">
    <property type="entry name" value="TAT"/>
    <property type="match status" value="1"/>
</dbReference>
<evidence type="ECO:0000256" key="3">
    <source>
        <dbReference type="ARBA" id="ARBA00022723"/>
    </source>
</evidence>
<evidence type="ECO:0000256" key="6">
    <source>
        <dbReference type="PROSITE-ProRule" id="PRU01240"/>
    </source>
</evidence>